<dbReference type="AlphaFoldDB" id="A0A8R1IR42"/>
<keyword evidence="2" id="KW-1185">Reference proteome</keyword>
<sequence length="93" mass="10100">MRSTENACDALVAKYWKNGADKWPVPAPFLTSLCRQFAVVHYPLLKGLPVNHGNLLIRVSPLEVNCGGQSQCQQGYGCGQYGCAKRKAFGGLT</sequence>
<evidence type="ECO:0000313" key="1">
    <source>
        <dbReference type="EnsemblMetazoa" id="CJA36458.1"/>
    </source>
</evidence>
<organism evidence="1 2">
    <name type="scientific">Caenorhabditis japonica</name>
    <dbReference type="NCBI Taxonomy" id="281687"/>
    <lineage>
        <taxon>Eukaryota</taxon>
        <taxon>Metazoa</taxon>
        <taxon>Ecdysozoa</taxon>
        <taxon>Nematoda</taxon>
        <taxon>Chromadorea</taxon>
        <taxon>Rhabditida</taxon>
        <taxon>Rhabditina</taxon>
        <taxon>Rhabditomorpha</taxon>
        <taxon>Rhabditoidea</taxon>
        <taxon>Rhabditidae</taxon>
        <taxon>Peloderinae</taxon>
        <taxon>Caenorhabditis</taxon>
    </lineage>
</organism>
<dbReference type="Proteomes" id="UP000005237">
    <property type="component" value="Unassembled WGS sequence"/>
</dbReference>
<evidence type="ECO:0000313" key="2">
    <source>
        <dbReference type="Proteomes" id="UP000005237"/>
    </source>
</evidence>
<name>A0A8R1IR42_CAEJA</name>
<protein>
    <submittedName>
        <fullName evidence="1">Uncharacterized protein</fullName>
    </submittedName>
</protein>
<reference evidence="1" key="2">
    <citation type="submission" date="2022-06" db="UniProtKB">
        <authorList>
            <consortium name="EnsemblMetazoa"/>
        </authorList>
    </citation>
    <scope>IDENTIFICATION</scope>
    <source>
        <strain evidence="1">DF5081</strain>
    </source>
</reference>
<dbReference type="EnsemblMetazoa" id="CJA36458.1">
    <property type="protein sequence ID" value="CJA36458.1"/>
    <property type="gene ID" value="WBGene00212305"/>
</dbReference>
<accession>A0A8R1IR42</accession>
<proteinExistence type="predicted"/>
<reference evidence="2" key="1">
    <citation type="submission" date="2010-08" db="EMBL/GenBank/DDBJ databases">
        <authorList>
            <consortium name="Caenorhabditis japonica Sequencing Consortium"/>
            <person name="Wilson R.K."/>
        </authorList>
    </citation>
    <scope>NUCLEOTIDE SEQUENCE [LARGE SCALE GENOMIC DNA]</scope>
    <source>
        <strain evidence="2">DF5081</strain>
    </source>
</reference>